<comment type="caution">
    <text evidence="1">The sequence shown here is derived from an EMBL/GenBank/DDBJ whole genome shotgun (WGS) entry which is preliminary data.</text>
</comment>
<organism evidence="1 2">
    <name type="scientific">Batillaria attramentaria</name>
    <dbReference type="NCBI Taxonomy" id="370345"/>
    <lineage>
        <taxon>Eukaryota</taxon>
        <taxon>Metazoa</taxon>
        <taxon>Spiralia</taxon>
        <taxon>Lophotrochozoa</taxon>
        <taxon>Mollusca</taxon>
        <taxon>Gastropoda</taxon>
        <taxon>Caenogastropoda</taxon>
        <taxon>Sorbeoconcha</taxon>
        <taxon>Cerithioidea</taxon>
        <taxon>Batillariidae</taxon>
        <taxon>Batillaria</taxon>
    </lineage>
</organism>
<evidence type="ECO:0000313" key="2">
    <source>
        <dbReference type="Proteomes" id="UP001519460"/>
    </source>
</evidence>
<reference evidence="1 2" key="1">
    <citation type="journal article" date="2023" name="Sci. Data">
        <title>Genome assembly of the Korean intertidal mud-creeper Batillaria attramentaria.</title>
        <authorList>
            <person name="Patra A.K."/>
            <person name="Ho P.T."/>
            <person name="Jun S."/>
            <person name="Lee S.J."/>
            <person name="Kim Y."/>
            <person name="Won Y.J."/>
        </authorList>
    </citation>
    <scope>NUCLEOTIDE SEQUENCE [LARGE SCALE GENOMIC DNA]</scope>
    <source>
        <strain evidence="1">Wonlab-2016</strain>
    </source>
</reference>
<sequence length="122" mass="13399">MAKQAIGAKVHDKRSCHVRTLRQRKAPIGKTPLSSVFLKLLPLASWRVRRGLILTEEGWGKGYRDTSPLGVGKKDFPCDGSAGFAQQRPWQSSDDSVSFPCLTPEQGFGWTGFTVHTTLASV</sequence>
<protein>
    <submittedName>
        <fullName evidence="1">Uncharacterized protein</fullName>
    </submittedName>
</protein>
<dbReference type="EMBL" id="JACVVK020000522">
    <property type="protein sequence ID" value="KAK7468125.1"/>
    <property type="molecule type" value="Genomic_DNA"/>
</dbReference>
<accession>A0ABD0JAY6</accession>
<keyword evidence="2" id="KW-1185">Reference proteome</keyword>
<proteinExistence type="predicted"/>
<evidence type="ECO:0000313" key="1">
    <source>
        <dbReference type="EMBL" id="KAK7468125.1"/>
    </source>
</evidence>
<dbReference type="Proteomes" id="UP001519460">
    <property type="component" value="Unassembled WGS sequence"/>
</dbReference>
<name>A0ABD0JAY6_9CAEN</name>
<gene>
    <name evidence="1" type="ORF">BaRGS_00036640</name>
</gene>
<dbReference type="AlphaFoldDB" id="A0ABD0JAY6"/>